<dbReference type="RefSeq" id="WP_015799011.1">
    <property type="nucleotide sequence ID" value="NC_013124.1"/>
</dbReference>
<reference evidence="2 3" key="1">
    <citation type="journal article" date="2009" name="Stand. Genomic Sci.">
        <title>Complete genome sequence of Acidimicrobium ferrooxidans type strain (ICP).</title>
        <authorList>
            <person name="Clum A."/>
            <person name="Nolan M."/>
            <person name="Lang E."/>
            <person name="Glavina Del Rio T."/>
            <person name="Tice H."/>
            <person name="Copeland A."/>
            <person name="Cheng J.F."/>
            <person name="Lucas S."/>
            <person name="Chen F."/>
            <person name="Bruce D."/>
            <person name="Goodwin L."/>
            <person name="Pitluck S."/>
            <person name="Ivanova N."/>
            <person name="Mavrommatis K."/>
            <person name="Mikhailova N."/>
            <person name="Pati A."/>
            <person name="Chen A."/>
            <person name="Palaniappan K."/>
            <person name="Goker M."/>
            <person name="Spring S."/>
            <person name="Land M."/>
            <person name="Hauser L."/>
            <person name="Chang Y.J."/>
            <person name="Jeffries C.C."/>
            <person name="Chain P."/>
            <person name="Bristow J."/>
            <person name="Eisen J.A."/>
            <person name="Markowitz V."/>
            <person name="Hugenholtz P."/>
            <person name="Kyrpides N.C."/>
            <person name="Klenk H.P."/>
            <person name="Lapidus A."/>
        </authorList>
    </citation>
    <scope>NUCLEOTIDE SEQUENCE [LARGE SCALE GENOMIC DNA]</scope>
    <source>
        <strain evidence="3">DSM 10331 / JCM 15462 / NBRC 103882 / ICP</strain>
    </source>
</reference>
<dbReference type="SUPFAM" id="SSF53822">
    <property type="entry name" value="Periplasmic binding protein-like I"/>
    <property type="match status" value="1"/>
</dbReference>
<evidence type="ECO:0000313" key="3">
    <source>
        <dbReference type="Proteomes" id="UP000000771"/>
    </source>
</evidence>
<evidence type="ECO:0008006" key="4">
    <source>
        <dbReference type="Google" id="ProtNLM"/>
    </source>
</evidence>
<proteinExistence type="predicted"/>
<dbReference type="PROSITE" id="PS51257">
    <property type="entry name" value="PROKAR_LIPOPROTEIN"/>
    <property type="match status" value="1"/>
</dbReference>
<name>C7M0M4_ACIFD</name>
<dbReference type="STRING" id="525909.Afer_1610"/>
<keyword evidence="3" id="KW-1185">Reference proteome</keyword>
<accession>C7M0M4</accession>
<dbReference type="KEGG" id="afo:Afer_1610"/>
<dbReference type="Proteomes" id="UP000000771">
    <property type="component" value="Chromosome"/>
</dbReference>
<dbReference type="Gene3D" id="3.40.50.2300">
    <property type="match status" value="1"/>
</dbReference>
<feature type="chain" id="PRO_5039404052" description="Leucine-binding protein domain-containing protein" evidence="1">
    <location>
        <begin position="21"/>
        <end position="343"/>
    </location>
</feature>
<dbReference type="OrthoDB" id="8225825at2"/>
<gene>
    <name evidence="2" type="ordered locus">Afer_1610</name>
</gene>
<dbReference type="eggNOG" id="COG0683">
    <property type="taxonomic scope" value="Bacteria"/>
</dbReference>
<sequence length="343" mass="33967">MRRRHLVVPCALGLVAAACTSTQVSTPLPAASAPGVTASSVAVATVTATQSPWSIGAASYRRGIDEALTWANEHGGVAGRRIDLIAETVPATSSAAAIETRDALTTVDAFTVVGASLGPATSTVATVASRIGASSSFPIVSGGWLPPLAAQLQVLMHDGSLGARPLLWLPPGTTMTVLPAGVRDAIGESSMSLASAVRANPGATLVVGDDLVADATVLHDLVQAGVTPKAVVVVGAMLAPARDGAWLAVSAGIDPRRLSVVSDVPTTLPPSWAPLVATLSARAGGTRAATLGVVVGLNMVGAIHALGATPTRVGLARVLDAAIAGRPGVGTVSVSGSVTLVPA</sequence>
<keyword evidence="1" id="KW-0732">Signal</keyword>
<dbReference type="InterPro" id="IPR028082">
    <property type="entry name" value="Peripla_BP_I"/>
</dbReference>
<evidence type="ECO:0000256" key="1">
    <source>
        <dbReference type="SAM" id="SignalP"/>
    </source>
</evidence>
<dbReference type="AlphaFoldDB" id="C7M0M4"/>
<dbReference type="HOGENOM" id="CLU_808046_0_0_11"/>
<feature type="signal peptide" evidence="1">
    <location>
        <begin position="1"/>
        <end position="20"/>
    </location>
</feature>
<organism evidence="2 3">
    <name type="scientific">Acidimicrobium ferrooxidans (strain DSM 10331 / JCM 15462 / NBRC 103882 / ICP)</name>
    <dbReference type="NCBI Taxonomy" id="525909"/>
    <lineage>
        <taxon>Bacteria</taxon>
        <taxon>Bacillati</taxon>
        <taxon>Actinomycetota</taxon>
        <taxon>Acidimicrobiia</taxon>
        <taxon>Acidimicrobiales</taxon>
        <taxon>Acidimicrobiaceae</taxon>
        <taxon>Acidimicrobium</taxon>
    </lineage>
</organism>
<evidence type="ECO:0000313" key="2">
    <source>
        <dbReference type="EMBL" id="ACU54532.1"/>
    </source>
</evidence>
<protein>
    <recommendedName>
        <fullName evidence="4">Leucine-binding protein domain-containing protein</fullName>
    </recommendedName>
</protein>
<dbReference type="EMBL" id="CP001631">
    <property type="protein sequence ID" value="ACU54532.1"/>
    <property type="molecule type" value="Genomic_DNA"/>
</dbReference>